<sequence length="74" mass="8274">MSKVEISLLETMAKKGVTPRELELESGLSRHAINSMMNGDVQRVDFRVLAKLCDALDCEIQDLMQVKRPAAEGR</sequence>
<name>A0A2P8H683_9BACI</name>
<dbReference type="SMART" id="SM00530">
    <property type="entry name" value="HTH_XRE"/>
    <property type="match status" value="1"/>
</dbReference>
<dbReference type="GO" id="GO:0003677">
    <property type="term" value="F:DNA binding"/>
    <property type="evidence" value="ECO:0007669"/>
    <property type="project" value="InterPro"/>
</dbReference>
<dbReference type="RefSeq" id="WP_106589908.1">
    <property type="nucleotide sequence ID" value="NZ_PYAV01000018.1"/>
</dbReference>
<evidence type="ECO:0000259" key="1">
    <source>
        <dbReference type="PROSITE" id="PS50943"/>
    </source>
</evidence>
<dbReference type="Gene3D" id="1.10.260.40">
    <property type="entry name" value="lambda repressor-like DNA-binding domains"/>
    <property type="match status" value="1"/>
</dbReference>
<evidence type="ECO:0000313" key="2">
    <source>
        <dbReference type="EMBL" id="PSL41737.1"/>
    </source>
</evidence>
<dbReference type="InterPro" id="IPR010982">
    <property type="entry name" value="Lambda_DNA-bd_dom_sf"/>
</dbReference>
<comment type="caution">
    <text evidence="2">The sequence shown here is derived from an EMBL/GenBank/DDBJ whole genome shotgun (WGS) entry which is preliminary data.</text>
</comment>
<reference evidence="2 3" key="1">
    <citation type="submission" date="2018-03" db="EMBL/GenBank/DDBJ databases">
        <title>Genomic Encyclopedia of Type Strains, Phase III (KMG-III): the genomes of soil and plant-associated and newly described type strains.</title>
        <authorList>
            <person name="Whitman W."/>
        </authorList>
    </citation>
    <scope>NUCLEOTIDE SEQUENCE [LARGE SCALE GENOMIC DNA]</scope>
    <source>
        <strain evidence="2 3">CGMCC 1.07653</strain>
    </source>
</reference>
<dbReference type="AlphaFoldDB" id="A0A2P8H683"/>
<keyword evidence="3" id="KW-1185">Reference proteome</keyword>
<dbReference type="Pfam" id="PF13443">
    <property type="entry name" value="HTH_26"/>
    <property type="match status" value="1"/>
</dbReference>
<protein>
    <submittedName>
        <fullName evidence="2">Putative transcriptional regulator</fullName>
    </submittedName>
</protein>
<gene>
    <name evidence="2" type="ORF">B0H94_11850</name>
</gene>
<dbReference type="PROSITE" id="PS50943">
    <property type="entry name" value="HTH_CROC1"/>
    <property type="match status" value="1"/>
</dbReference>
<organism evidence="2 3">
    <name type="scientific">Salsuginibacillus halophilus</name>
    <dbReference type="NCBI Taxonomy" id="517424"/>
    <lineage>
        <taxon>Bacteria</taxon>
        <taxon>Bacillati</taxon>
        <taxon>Bacillota</taxon>
        <taxon>Bacilli</taxon>
        <taxon>Bacillales</taxon>
        <taxon>Bacillaceae</taxon>
        <taxon>Salsuginibacillus</taxon>
    </lineage>
</organism>
<evidence type="ECO:0000313" key="3">
    <source>
        <dbReference type="Proteomes" id="UP000242310"/>
    </source>
</evidence>
<dbReference type="Proteomes" id="UP000242310">
    <property type="component" value="Unassembled WGS sequence"/>
</dbReference>
<proteinExistence type="predicted"/>
<accession>A0A2P8H683</accession>
<dbReference type="EMBL" id="PYAV01000018">
    <property type="protein sequence ID" value="PSL41737.1"/>
    <property type="molecule type" value="Genomic_DNA"/>
</dbReference>
<feature type="domain" description="HTH cro/C1-type" evidence="1">
    <location>
        <begin position="8"/>
        <end position="63"/>
    </location>
</feature>
<dbReference type="SUPFAM" id="SSF47413">
    <property type="entry name" value="lambda repressor-like DNA-binding domains"/>
    <property type="match status" value="1"/>
</dbReference>
<dbReference type="OrthoDB" id="9805309at2"/>
<dbReference type="CDD" id="cd00093">
    <property type="entry name" value="HTH_XRE"/>
    <property type="match status" value="1"/>
</dbReference>
<dbReference type="InterPro" id="IPR001387">
    <property type="entry name" value="Cro/C1-type_HTH"/>
</dbReference>